<proteinExistence type="predicted"/>
<dbReference type="SUPFAM" id="SSF53474">
    <property type="entry name" value="alpha/beta-Hydrolases"/>
    <property type="match status" value="1"/>
</dbReference>
<dbReference type="EMBL" id="MZMT01000026">
    <property type="protein sequence ID" value="PIO44829.1"/>
    <property type="molecule type" value="Genomic_DNA"/>
</dbReference>
<evidence type="ECO:0000313" key="1">
    <source>
        <dbReference type="EMBL" id="PIO44829.1"/>
    </source>
</evidence>
<dbReference type="Pfam" id="PF05990">
    <property type="entry name" value="DUF900"/>
    <property type="match status" value="1"/>
</dbReference>
<comment type="caution">
    <text evidence="1">The sequence shown here is derived from an EMBL/GenBank/DDBJ whole genome shotgun (WGS) entry which is preliminary data.</text>
</comment>
<dbReference type="OrthoDB" id="9797755at2"/>
<keyword evidence="2" id="KW-1185">Reference proteome</keyword>
<dbReference type="PANTHER" id="PTHR36513:SF1">
    <property type="entry name" value="TRANSMEMBRANE PROTEIN"/>
    <property type="match status" value="1"/>
</dbReference>
<evidence type="ECO:0000313" key="2">
    <source>
        <dbReference type="Proteomes" id="UP000232163"/>
    </source>
</evidence>
<dbReference type="AlphaFoldDB" id="A0A2N9VZB1"/>
<dbReference type="KEGG" id="pht:BLM14_04150"/>
<protein>
    <recommendedName>
        <fullName evidence="3">Esterase</fullName>
    </recommendedName>
</protein>
<sequence length="389" mass="41442">MTVSRLSAFLLVMLMLAGCGGRAVLGLDARNVIKANAAVPAPVVNDKTGPKAVVPVFVATSRERSDDLSQPYSSKRSSTLNFARVDIGIPPNHKNGEVEKSSSKPNPARHFAATTFQPYDNGQIFVDRINAELARRPADKREIFIFVHGYNNNFADGVFRQAQIAHDYGLPAVAVHYSWPSAGAVGLYVYDRDSATYGREGLAELLQLIARTKATRTLLVGHSMGSFAVMEALTKLAETGHRDVLRHLSGVMLAAPDIDVDVFQSQVADIGELPRPFVVLVSRADRALNVSGRITGGHARVGDGSSIPMLQKLGILVLDASELDGGSHGVFASSPTLMAMSRSGQLSERILEGDETPTGQAILADGTSAISGAASLVIYLPARLLGAMR</sequence>
<dbReference type="Proteomes" id="UP000232163">
    <property type="component" value="Unassembled WGS sequence"/>
</dbReference>
<dbReference type="RefSeq" id="WP_099998227.1">
    <property type="nucleotide sequence ID" value="NZ_CP017940.1"/>
</dbReference>
<gene>
    <name evidence="1" type="ORF">B5P45_10670</name>
</gene>
<dbReference type="InterPro" id="IPR029058">
    <property type="entry name" value="AB_hydrolase_fold"/>
</dbReference>
<dbReference type="InterPro" id="IPR010297">
    <property type="entry name" value="DUF900_hydrolase"/>
</dbReference>
<dbReference type="PANTHER" id="PTHR36513">
    <property type="entry name" value="ABC TRANSMEMBRANE TYPE-1 DOMAIN-CONTAINING PROTEIN"/>
    <property type="match status" value="1"/>
</dbReference>
<accession>A0A2N9VZB1</accession>
<dbReference type="PROSITE" id="PS51257">
    <property type="entry name" value="PROKAR_LIPOPROTEIN"/>
    <property type="match status" value="1"/>
</dbReference>
<dbReference type="Gene3D" id="3.40.50.1820">
    <property type="entry name" value="alpha/beta hydrolase"/>
    <property type="match status" value="1"/>
</dbReference>
<name>A0A2N9VZB1_9HYPH</name>
<evidence type="ECO:0008006" key="3">
    <source>
        <dbReference type="Google" id="ProtNLM"/>
    </source>
</evidence>
<organism evidence="1 2">
    <name type="scientific">Phyllobacterium zundukense</name>
    <dbReference type="NCBI Taxonomy" id="1867719"/>
    <lineage>
        <taxon>Bacteria</taxon>
        <taxon>Pseudomonadati</taxon>
        <taxon>Pseudomonadota</taxon>
        <taxon>Alphaproteobacteria</taxon>
        <taxon>Hyphomicrobiales</taxon>
        <taxon>Phyllobacteriaceae</taxon>
        <taxon>Phyllobacterium</taxon>
    </lineage>
</organism>
<reference evidence="2" key="1">
    <citation type="journal article" date="2017" name="Int J Environ Stud">
        <title>Does the Miocene-Pliocene relict legume Oxytropis triphylla form nitrogen-fixing nodules with a combination of bacterial strains?</title>
        <authorList>
            <person name="Safronova V."/>
            <person name="Belimov A."/>
            <person name="Sazanova A."/>
            <person name="Kuznetsova I."/>
            <person name="Popova J."/>
            <person name="Andronov E."/>
            <person name="Verkhozina A."/>
            <person name="Tikhonovich I."/>
        </authorList>
    </citation>
    <scope>NUCLEOTIDE SEQUENCE [LARGE SCALE GENOMIC DNA]</scope>
    <source>
        <strain evidence="2">Tri-38</strain>
    </source>
</reference>